<keyword evidence="4" id="KW-0456">Lyase</keyword>
<dbReference type="InterPro" id="IPR050147">
    <property type="entry name" value="Ser/Thr_Dehydratase"/>
</dbReference>
<dbReference type="STRING" id="7897.ENSLACP00000015405"/>
<dbReference type="GeneTree" id="ENSGT00940000165678"/>
<evidence type="ECO:0000256" key="4">
    <source>
        <dbReference type="ARBA" id="ARBA00023239"/>
    </source>
</evidence>
<evidence type="ECO:0000256" key="3">
    <source>
        <dbReference type="ARBA" id="ARBA00022898"/>
    </source>
</evidence>
<dbReference type="SUPFAM" id="SSF53686">
    <property type="entry name" value="Tryptophan synthase beta subunit-like PLP-dependent enzymes"/>
    <property type="match status" value="1"/>
</dbReference>
<evidence type="ECO:0000256" key="2">
    <source>
        <dbReference type="ARBA" id="ARBA00012093"/>
    </source>
</evidence>
<reference evidence="9" key="3">
    <citation type="submission" date="2025-09" db="UniProtKB">
        <authorList>
            <consortium name="Ensembl"/>
        </authorList>
    </citation>
    <scope>IDENTIFICATION</scope>
</reference>
<dbReference type="Proteomes" id="UP000008672">
    <property type="component" value="Unassembled WGS sequence"/>
</dbReference>
<dbReference type="AlphaFoldDB" id="H3B0I4"/>
<dbReference type="GO" id="GO:0006567">
    <property type="term" value="P:L-threonine catabolic process"/>
    <property type="evidence" value="ECO:0007669"/>
    <property type="project" value="TreeGrafter"/>
</dbReference>
<dbReference type="OMA" id="FKFRGGW"/>
<evidence type="ECO:0000259" key="8">
    <source>
        <dbReference type="Pfam" id="PF00291"/>
    </source>
</evidence>
<dbReference type="Pfam" id="PF00291">
    <property type="entry name" value="PALP"/>
    <property type="match status" value="1"/>
</dbReference>
<dbReference type="EC" id="4.3.1.17" evidence="2"/>
<dbReference type="InterPro" id="IPR000634">
    <property type="entry name" value="Ser/Thr_deHydtase_PyrdxlP-BS"/>
</dbReference>
<organism evidence="9 10">
    <name type="scientific">Latimeria chalumnae</name>
    <name type="common">Coelacanth</name>
    <dbReference type="NCBI Taxonomy" id="7897"/>
    <lineage>
        <taxon>Eukaryota</taxon>
        <taxon>Metazoa</taxon>
        <taxon>Chordata</taxon>
        <taxon>Craniata</taxon>
        <taxon>Vertebrata</taxon>
        <taxon>Euteleostomi</taxon>
        <taxon>Coelacanthiformes</taxon>
        <taxon>Coelacanthidae</taxon>
        <taxon>Latimeria</taxon>
    </lineage>
</organism>
<accession>H3B0I4</accession>
<dbReference type="EMBL" id="AFYH01130436">
    <property type="status" value="NOT_ANNOTATED_CDS"/>
    <property type="molecule type" value="Genomic_DNA"/>
</dbReference>
<evidence type="ECO:0000256" key="6">
    <source>
        <dbReference type="ARBA" id="ARBA00042605"/>
    </source>
</evidence>
<evidence type="ECO:0000256" key="1">
    <source>
        <dbReference type="ARBA" id="ARBA00001933"/>
    </source>
</evidence>
<dbReference type="GO" id="GO:0009097">
    <property type="term" value="P:isoleucine biosynthetic process"/>
    <property type="evidence" value="ECO:0007669"/>
    <property type="project" value="TreeGrafter"/>
</dbReference>
<reference evidence="9" key="2">
    <citation type="submission" date="2025-08" db="UniProtKB">
        <authorList>
            <consortium name="Ensembl"/>
        </authorList>
    </citation>
    <scope>IDENTIFICATION</scope>
</reference>
<comment type="catalytic activity">
    <reaction evidence="7">
        <text>L-serine = pyruvate + NH4(+)</text>
        <dbReference type="Rhea" id="RHEA:19169"/>
        <dbReference type="ChEBI" id="CHEBI:15361"/>
        <dbReference type="ChEBI" id="CHEBI:28938"/>
        <dbReference type="ChEBI" id="CHEBI:33384"/>
        <dbReference type="EC" id="4.3.1.17"/>
    </reaction>
</comment>
<dbReference type="PROSITE" id="PS00165">
    <property type="entry name" value="DEHYDRATASE_SER_THR"/>
    <property type="match status" value="1"/>
</dbReference>
<comment type="cofactor">
    <cofactor evidence="1">
        <name>pyridoxal 5'-phosphate</name>
        <dbReference type="ChEBI" id="CHEBI:597326"/>
    </cofactor>
</comment>
<dbReference type="InParanoid" id="H3B0I4"/>
<feature type="domain" description="Tryptophan synthase beta chain-like PALP" evidence="8">
    <location>
        <begin position="28"/>
        <end position="310"/>
    </location>
</feature>
<keyword evidence="3" id="KW-0663">Pyridoxal phosphate</keyword>
<keyword evidence="10" id="KW-1185">Reference proteome</keyword>
<protein>
    <recommendedName>
        <fullName evidence="2">L-serine ammonia-lyase</fullName>
        <ecNumber evidence="2">4.3.1.17</ecNumber>
    </recommendedName>
    <alternativeName>
        <fullName evidence="5">L-serine deaminase</fullName>
    </alternativeName>
    <alternativeName>
        <fullName evidence="6">L-threonine dehydratase</fullName>
    </alternativeName>
</protein>
<dbReference type="GO" id="GO:0004794">
    <property type="term" value="F:threonine deaminase activity"/>
    <property type="evidence" value="ECO:0007669"/>
    <property type="project" value="TreeGrafter"/>
</dbReference>
<dbReference type="EMBL" id="AFYH01130435">
    <property type="status" value="NOT_ANNOTATED_CDS"/>
    <property type="molecule type" value="Genomic_DNA"/>
</dbReference>
<dbReference type="HOGENOM" id="CLU_021152_4_2_1"/>
<dbReference type="Bgee" id="ENSLACG00000013562">
    <property type="expression patterns" value="Expressed in chordate pharynx and 5 other cell types or tissues"/>
</dbReference>
<evidence type="ECO:0000313" key="10">
    <source>
        <dbReference type="Proteomes" id="UP000008672"/>
    </source>
</evidence>
<dbReference type="PANTHER" id="PTHR48078">
    <property type="entry name" value="THREONINE DEHYDRATASE, MITOCHONDRIAL-RELATED"/>
    <property type="match status" value="1"/>
</dbReference>
<evidence type="ECO:0000256" key="5">
    <source>
        <dbReference type="ARBA" id="ARBA00041766"/>
    </source>
</evidence>
<dbReference type="InterPro" id="IPR001926">
    <property type="entry name" value="TrpB-like_PALP"/>
</dbReference>
<dbReference type="Ensembl" id="ENSLACT00000015511.1">
    <property type="protein sequence ID" value="ENSLACP00000015405.1"/>
    <property type="gene ID" value="ENSLACG00000013562.1"/>
</dbReference>
<dbReference type="InterPro" id="IPR036052">
    <property type="entry name" value="TrpB-like_PALP_sf"/>
</dbReference>
<proteinExistence type="predicted"/>
<dbReference type="GO" id="GO:0030170">
    <property type="term" value="F:pyridoxal phosphate binding"/>
    <property type="evidence" value="ECO:0007669"/>
    <property type="project" value="InterPro"/>
</dbReference>
<dbReference type="PANTHER" id="PTHR48078:SF14">
    <property type="entry name" value="L-SERINE AMMONIA-LYASE"/>
    <property type="match status" value="1"/>
</dbReference>
<dbReference type="eggNOG" id="KOG1251">
    <property type="taxonomic scope" value="Eukaryota"/>
</dbReference>
<name>H3B0I4_LATCH</name>
<sequence length="320" mass="34388">MQDQSKYPLSLEMLRTANKNVKRSPLKIIHTPMLNVEQTTITLGASCNLLLKLENMQTTGSFKIRGIANQFANKEGEGHFITMSAGNYGKSFAHASKHYGFKGKVLMPETAPSSRSSIITSYGVEVEWMPSIFLKPAIDKYVKEQNDLVPIFSFHTVILAGRSNLGFEILEDIPNPDVVVLCYGGGGLLAGVAATIRLSNGSGTRVYRVEPGGACTMYKSFAEGKPISMDTKSIAAGLAPPFAGSNTFEICKEYVEDIVLVSEEEIKVAVTVLYRAGLVVEPSGTAAFAAIVGNKIPNLEGKNVVTILSGGNITPEELCS</sequence>
<dbReference type="GO" id="GO:0006565">
    <property type="term" value="P:L-serine catabolic process"/>
    <property type="evidence" value="ECO:0007669"/>
    <property type="project" value="TreeGrafter"/>
</dbReference>
<dbReference type="GO" id="GO:0003941">
    <property type="term" value="F:L-serine ammonia-lyase activity"/>
    <property type="evidence" value="ECO:0007669"/>
    <property type="project" value="UniProtKB-EC"/>
</dbReference>
<dbReference type="Gene3D" id="3.40.50.1100">
    <property type="match status" value="2"/>
</dbReference>
<evidence type="ECO:0000256" key="7">
    <source>
        <dbReference type="ARBA" id="ARBA00049406"/>
    </source>
</evidence>
<dbReference type="EMBL" id="AFYH01130437">
    <property type="status" value="NOT_ANNOTATED_CDS"/>
    <property type="molecule type" value="Genomic_DNA"/>
</dbReference>
<evidence type="ECO:0000313" key="9">
    <source>
        <dbReference type="Ensembl" id="ENSLACP00000015405.1"/>
    </source>
</evidence>
<reference evidence="10" key="1">
    <citation type="submission" date="2011-08" db="EMBL/GenBank/DDBJ databases">
        <title>The draft genome of Latimeria chalumnae.</title>
        <authorList>
            <person name="Di Palma F."/>
            <person name="Alfoldi J."/>
            <person name="Johnson J."/>
            <person name="Berlin A."/>
            <person name="Gnerre S."/>
            <person name="Jaffe D."/>
            <person name="MacCallum I."/>
            <person name="Young S."/>
            <person name="Walker B.J."/>
            <person name="Lander E."/>
            <person name="Lindblad-Toh K."/>
        </authorList>
    </citation>
    <scope>NUCLEOTIDE SEQUENCE [LARGE SCALE GENOMIC DNA]</scope>
    <source>
        <strain evidence="10">Wild caught</strain>
    </source>
</reference>